<reference evidence="1 2" key="1">
    <citation type="journal article" date="2019" name="Int. J. Syst. Evol. Microbiol.">
        <title>The Global Catalogue of Microorganisms (GCM) 10K type strain sequencing project: providing services to taxonomists for standard genome sequencing and annotation.</title>
        <authorList>
            <consortium name="The Broad Institute Genomics Platform"/>
            <consortium name="The Broad Institute Genome Sequencing Center for Infectious Disease"/>
            <person name="Wu L."/>
            <person name="Ma J."/>
        </authorList>
    </citation>
    <scope>NUCLEOTIDE SEQUENCE [LARGE SCALE GENOMIC DNA]</scope>
    <source>
        <strain evidence="1 2">JCM 13316</strain>
    </source>
</reference>
<keyword evidence="2" id="KW-1185">Reference proteome</keyword>
<protein>
    <recommendedName>
        <fullName evidence="3">Hpt domain-containing protein</fullName>
    </recommendedName>
</protein>
<comment type="caution">
    <text evidence="1">The sequence shown here is derived from an EMBL/GenBank/DDBJ whole genome shotgun (WGS) entry which is preliminary data.</text>
</comment>
<dbReference type="EMBL" id="BAAALV010000007">
    <property type="protein sequence ID" value="GAA1921794.1"/>
    <property type="molecule type" value="Genomic_DNA"/>
</dbReference>
<evidence type="ECO:0000313" key="1">
    <source>
        <dbReference type="EMBL" id="GAA1921794.1"/>
    </source>
</evidence>
<accession>A0ABN2PI91</accession>
<dbReference type="InterPro" id="IPR036641">
    <property type="entry name" value="HPT_dom_sf"/>
</dbReference>
<dbReference type="Gene3D" id="1.20.120.160">
    <property type="entry name" value="HPT domain"/>
    <property type="match status" value="1"/>
</dbReference>
<evidence type="ECO:0000313" key="2">
    <source>
        <dbReference type="Proteomes" id="UP001500784"/>
    </source>
</evidence>
<dbReference type="Proteomes" id="UP001500784">
    <property type="component" value="Unassembled WGS sequence"/>
</dbReference>
<organism evidence="1 2">
    <name type="scientific">Arthrobacter gandavensis</name>
    <dbReference type="NCBI Taxonomy" id="169960"/>
    <lineage>
        <taxon>Bacteria</taxon>
        <taxon>Bacillati</taxon>
        <taxon>Actinomycetota</taxon>
        <taxon>Actinomycetes</taxon>
        <taxon>Micrococcales</taxon>
        <taxon>Micrococcaceae</taxon>
        <taxon>Arthrobacter</taxon>
    </lineage>
</organism>
<sequence length="124" mass="13474">MTAVIESPVSHVLVSSASLRDLSQQMGPEICRQFVGNYIDMWEGRYQRLANSLDGGDYPEAMDVVLSIKISSHMAGAKRLAGYALIAQEMVGRADIHGLQSLLEPIHECGEATLASLRQMLGSI</sequence>
<proteinExistence type="predicted"/>
<dbReference type="SUPFAM" id="SSF47226">
    <property type="entry name" value="Histidine-containing phosphotransfer domain, HPT domain"/>
    <property type="match status" value="1"/>
</dbReference>
<evidence type="ECO:0008006" key="3">
    <source>
        <dbReference type="Google" id="ProtNLM"/>
    </source>
</evidence>
<name>A0ABN2PI91_9MICC</name>
<gene>
    <name evidence="1" type="ORF">GCM10009688_28490</name>
</gene>
<dbReference type="RefSeq" id="WP_152228650.1">
    <property type="nucleotide sequence ID" value="NZ_BAAALV010000007.1"/>
</dbReference>